<feature type="domain" description="BPL/LPL catalytic" evidence="7">
    <location>
        <begin position="53"/>
        <end position="176"/>
    </location>
</feature>
<dbReference type="NCBIfam" id="TIGR00121">
    <property type="entry name" value="birA_ligase"/>
    <property type="match status" value="1"/>
</dbReference>
<name>A0A8J3IXJ0_9ACTN</name>
<proteinExistence type="predicted"/>
<keyword evidence="9" id="KW-1185">Reference proteome</keyword>
<gene>
    <name evidence="8" type="ORF">Aru02nite_27500</name>
</gene>
<dbReference type="Gene3D" id="2.30.30.100">
    <property type="match status" value="1"/>
</dbReference>
<dbReference type="InterPro" id="IPR004408">
    <property type="entry name" value="Biotin_CoA_COase_ligase"/>
</dbReference>
<dbReference type="Pfam" id="PF03099">
    <property type="entry name" value="BPL_LplA_LipB"/>
    <property type="match status" value="1"/>
</dbReference>
<dbReference type="Proteomes" id="UP000612808">
    <property type="component" value="Unassembled WGS sequence"/>
</dbReference>
<evidence type="ECO:0000256" key="2">
    <source>
        <dbReference type="ARBA" id="ARBA00022741"/>
    </source>
</evidence>
<organism evidence="8 9">
    <name type="scientific">Actinocatenispora rupis</name>
    <dbReference type="NCBI Taxonomy" id="519421"/>
    <lineage>
        <taxon>Bacteria</taxon>
        <taxon>Bacillati</taxon>
        <taxon>Actinomycetota</taxon>
        <taxon>Actinomycetes</taxon>
        <taxon>Micromonosporales</taxon>
        <taxon>Micromonosporaceae</taxon>
        <taxon>Actinocatenispora</taxon>
    </lineage>
</organism>
<dbReference type="EMBL" id="BOMB01000015">
    <property type="protein sequence ID" value="GID11861.1"/>
    <property type="molecule type" value="Genomic_DNA"/>
</dbReference>
<protein>
    <recommendedName>
        <fullName evidence="5">biotin--[biotin carboxyl-carrier protein] ligase</fullName>
        <ecNumber evidence="5">6.3.4.15</ecNumber>
    </recommendedName>
</protein>
<dbReference type="EC" id="6.3.4.15" evidence="5"/>
<dbReference type="GO" id="GO:0005524">
    <property type="term" value="F:ATP binding"/>
    <property type="evidence" value="ECO:0007669"/>
    <property type="project" value="UniProtKB-KW"/>
</dbReference>
<evidence type="ECO:0000256" key="3">
    <source>
        <dbReference type="ARBA" id="ARBA00022840"/>
    </source>
</evidence>
<dbReference type="RefSeq" id="WP_203657854.1">
    <property type="nucleotide sequence ID" value="NZ_BAAAZM010000005.1"/>
</dbReference>
<dbReference type="InterPro" id="IPR045864">
    <property type="entry name" value="aa-tRNA-synth_II/BPL/LPL"/>
</dbReference>
<keyword evidence="4" id="KW-0092">Biotin</keyword>
<dbReference type="GO" id="GO:0004077">
    <property type="term" value="F:biotin--[biotin carboxyl-carrier protein] ligase activity"/>
    <property type="evidence" value="ECO:0007669"/>
    <property type="project" value="UniProtKB-EC"/>
</dbReference>
<keyword evidence="1 8" id="KW-0436">Ligase</keyword>
<evidence type="ECO:0000259" key="7">
    <source>
        <dbReference type="Pfam" id="PF03099"/>
    </source>
</evidence>
<sequence>MESPYTDLGRPPLSAERLATALVRPGGLWTELRVVAATGSTNTDVAAAAGAGVREGLVLVAERQDAGKGRLGRVWTSPARAGLHVSVLLRPGRADDAGHPPVPAARYGWLPLLAGVALAGTVRRLAVVEAALKWPNDLLVGPVGERPAGKCAGILAEAVPDPDGSGPAVVLGIGLNVSLRADELPRADATSLALAGATLTDRDPLLRGLLRDLASWYERFRAAAGDPVGSGLLARYREECATLGQQVRVELPDDTTLTGTASDVDADGRLVVTPAGGTPVTLAAGDVTHVRPAT</sequence>
<dbReference type="GO" id="GO:0005737">
    <property type="term" value="C:cytoplasm"/>
    <property type="evidence" value="ECO:0007669"/>
    <property type="project" value="TreeGrafter"/>
</dbReference>
<accession>A0A8J3IXJ0</accession>
<dbReference type="AlphaFoldDB" id="A0A8J3IXJ0"/>
<keyword evidence="3" id="KW-0067">ATP-binding</keyword>
<dbReference type="PANTHER" id="PTHR12835">
    <property type="entry name" value="BIOTIN PROTEIN LIGASE"/>
    <property type="match status" value="1"/>
</dbReference>
<dbReference type="InterPro" id="IPR003142">
    <property type="entry name" value="BPL_C"/>
</dbReference>
<evidence type="ECO:0000256" key="4">
    <source>
        <dbReference type="ARBA" id="ARBA00023267"/>
    </source>
</evidence>
<dbReference type="PANTHER" id="PTHR12835:SF5">
    <property type="entry name" value="BIOTIN--PROTEIN LIGASE"/>
    <property type="match status" value="1"/>
</dbReference>
<dbReference type="InterPro" id="IPR008988">
    <property type="entry name" value="Transcriptional_repressor_C"/>
</dbReference>
<dbReference type="SUPFAM" id="SSF50037">
    <property type="entry name" value="C-terminal domain of transcriptional repressors"/>
    <property type="match status" value="1"/>
</dbReference>
<comment type="caution">
    <text evidence="8">The sequence shown here is derived from an EMBL/GenBank/DDBJ whole genome shotgun (WGS) entry which is preliminary data.</text>
</comment>
<dbReference type="CDD" id="cd16442">
    <property type="entry name" value="BPL"/>
    <property type="match status" value="1"/>
</dbReference>
<evidence type="ECO:0000259" key="6">
    <source>
        <dbReference type="Pfam" id="PF02237"/>
    </source>
</evidence>
<evidence type="ECO:0000313" key="9">
    <source>
        <dbReference type="Proteomes" id="UP000612808"/>
    </source>
</evidence>
<evidence type="ECO:0000256" key="1">
    <source>
        <dbReference type="ARBA" id="ARBA00022598"/>
    </source>
</evidence>
<evidence type="ECO:0000313" key="8">
    <source>
        <dbReference type="EMBL" id="GID11861.1"/>
    </source>
</evidence>
<dbReference type="InterPro" id="IPR004143">
    <property type="entry name" value="BPL_LPL_catalytic"/>
</dbReference>
<dbReference type="SUPFAM" id="SSF55681">
    <property type="entry name" value="Class II aaRS and biotin synthetases"/>
    <property type="match status" value="1"/>
</dbReference>
<reference evidence="8" key="1">
    <citation type="submission" date="2021-01" db="EMBL/GenBank/DDBJ databases">
        <title>Whole genome shotgun sequence of Actinocatenispora rupis NBRC 107355.</title>
        <authorList>
            <person name="Komaki H."/>
            <person name="Tamura T."/>
        </authorList>
    </citation>
    <scope>NUCLEOTIDE SEQUENCE</scope>
    <source>
        <strain evidence="8">NBRC 107355</strain>
    </source>
</reference>
<feature type="domain" description="Biotin protein ligase C-terminal" evidence="6">
    <location>
        <begin position="242"/>
        <end position="289"/>
    </location>
</feature>
<dbReference type="Gene3D" id="3.30.930.10">
    <property type="entry name" value="Bira Bifunctional Protein, Domain 2"/>
    <property type="match status" value="1"/>
</dbReference>
<evidence type="ECO:0000256" key="5">
    <source>
        <dbReference type="ARBA" id="ARBA00024227"/>
    </source>
</evidence>
<keyword evidence="2" id="KW-0547">Nucleotide-binding</keyword>
<dbReference type="Pfam" id="PF02237">
    <property type="entry name" value="BPL_C"/>
    <property type="match status" value="1"/>
</dbReference>